<dbReference type="GO" id="GO:0005886">
    <property type="term" value="C:plasma membrane"/>
    <property type="evidence" value="ECO:0007669"/>
    <property type="project" value="UniProtKB-SubCell"/>
</dbReference>
<evidence type="ECO:0000256" key="4">
    <source>
        <dbReference type="ARBA" id="ARBA00022692"/>
    </source>
</evidence>
<dbReference type="OrthoDB" id="280866at2"/>
<evidence type="ECO:0000256" key="2">
    <source>
        <dbReference type="ARBA" id="ARBA00006679"/>
    </source>
</evidence>
<dbReference type="Pfam" id="PF07681">
    <property type="entry name" value="DoxX"/>
    <property type="match status" value="1"/>
</dbReference>
<sequence>MMTLFYNEPAGKLLLRLGLATTLLLHGIAKVGNSDAVAHIGTRLQQWGVPGQGAWLVFVGELVAPLMILLGWRARLGGGLAAINMLVAIVLFKLDALFSLNRVGGWSIELEVLLLCAALAVLFIGSGRYAVRPD</sequence>
<dbReference type="InterPro" id="IPR051907">
    <property type="entry name" value="DoxX-like_oxidoreductase"/>
</dbReference>
<comment type="subcellular location">
    <subcellularLocation>
        <location evidence="1">Cell membrane</location>
        <topology evidence="1">Multi-pass membrane protein</topology>
    </subcellularLocation>
</comment>
<keyword evidence="9" id="KW-1185">Reference proteome</keyword>
<accession>A0A420WTX0</accession>
<evidence type="ECO:0000256" key="5">
    <source>
        <dbReference type="ARBA" id="ARBA00022989"/>
    </source>
</evidence>
<keyword evidence="5 7" id="KW-1133">Transmembrane helix</keyword>
<comment type="similarity">
    <text evidence="2">Belongs to the DoxX family.</text>
</comment>
<evidence type="ECO:0000313" key="9">
    <source>
        <dbReference type="Proteomes" id="UP000281975"/>
    </source>
</evidence>
<keyword evidence="6 7" id="KW-0472">Membrane</keyword>
<keyword evidence="4 7" id="KW-0812">Transmembrane</keyword>
<keyword evidence="3" id="KW-1003">Cell membrane</keyword>
<organism evidence="8 9">
    <name type="scientific">Kushneria sinocarnis</name>
    <dbReference type="NCBI Taxonomy" id="595502"/>
    <lineage>
        <taxon>Bacteria</taxon>
        <taxon>Pseudomonadati</taxon>
        <taxon>Pseudomonadota</taxon>
        <taxon>Gammaproteobacteria</taxon>
        <taxon>Oceanospirillales</taxon>
        <taxon>Halomonadaceae</taxon>
        <taxon>Kushneria</taxon>
    </lineage>
</organism>
<reference evidence="8 9" key="1">
    <citation type="submission" date="2018-10" db="EMBL/GenBank/DDBJ databases">
        <title>Genomic Encyclopedia of Type Strains, Phase IV (KMG-IV): sequencing the most valuable type-strain genomes for metagenomic binning, comparative biology and taxonomic classification.</title>
        <authorList>
            <person name="Goeker M."/>
        </authorList>
    </citation>
    <scope>NUCLEOTIDE SEQUENCE [LARGE SCALE GENOMIC DNA]</scope>
    <source>
        <strain evidence="8 9">DSM 23229</strain>
    </source>
</reference>
<dbReference type="Proteomes" id="UP000281975">
    <property type="component" value="Unassembled WGS sequence"/>
</dbReference>
<dbReference type="RefSeq" id="WP_121173634.1">
    <property type="nucleotide sequence ID" value="NZ_RBIN01000008.1"/>
</dbReference>
<name>A0A420WTX0_9GAMM</name>
<evidence type="ECO:0000256" key="6">
    <source>
        <dbReference type="ARBA" id="ARBA00023136"/>
    </source>
</evidence>
<dbReference type="PANTHER" id="PTHR33452:SF1">
    <property type="entry name" value="INNER MEMBRANE PROTEIN YPHA-RELATED"/>
    <property type="match status" value="1"/>
</dbReference>
<dbReference type="EMBL" id="RBIN01000008">
    <property type="protein sequence ID" value="RKQ96856.1"/>
    <property type="molecule type" value="Genomic_DNA"/>
</dbReference>
<comment type="caution">
    <text evidence="8">The sequence shown here is derived from an EMBL/GenBank/DDBJ whole genome shotgun (WGS) entry which is preliminary data.</text>
</comment>
<dbReference type="InterPro" id="IPR032808">
    <property type="entry name" value="DoxX"/>
</dbReference>
<gene>
    <name evidence="8" type="ORF">C7446_2716</name>
</gene>
<evidence type="ECO:0000313" key="8">
    <source>
        <dbReference type="EMBL" id="RKQ96856.1"/>
    </source>
</evidence>
<proteinExistence type="inferred from homology"/>
<evidence type="ECO:0000256" key="7">
    <source>
        <dbReference type="SAM" id="Phobius"/>
    </source>
</evidence>
<dbReference type="AlphaFoldDB" id="A0A420WTX0"/>
<dbReference type="PANTHER" id="PTHR33452">
    <property type="entry name" value="OXIDOREDUCTASE CATD-RELATED"/>
    <property type="match status" value="1"/>
</dbReference>
<feature type="transmembrane region" description="Helical" evidence="7">
    <location>
        <begin position="53"/>
        <end position="72"/>
    </location>
</feature>
<evidence type="ECO:0000256" key="1">
    <source>
        <dbReference type="ARBA" id="ARBA00004651"/>
    </source>
</evidence>
<feature type="transmembrane region" description="Helical" evidence="7">
    <location>
        <begin position="79"/>
        <end position="100"/>
    </location>
</feature>
<protein>
    <submittedName>
        <fullName evidence="8">Putative oxidoreductase</fullName>
    </submittedName>
</protein>
<evidence type="ECO:0000256" key="3">
    <source>
        <dbReference type="ARBA" id="ARBA00022475"/>
    </source>
</evidence>
<feature type="transmembrane region" description="Helical" evidence="7">
    <location>
        <begin position="112"/>
        <end position="131"/>
    </location>
</feature>